<dbReference type="InterPro" id="IPR027417">
    <property type="entry name" value="P-loop_NTPase"/>
</dbReference>
<dbReference type="PANTHER" id="PTHR43776:SF7">
    <property type="entry name" value="D,D-DIPEPTIDE TRANSPORT ATP-BINDING PROTEIN DDPF-RELATED"/>
    <property type="match status" value="1"/>
</dbReference>
<feature type="compositionally biased region" description="Basic and acidic residues" evidence="5">
    <location>
        <begin position="293"/>
        <end position="317"/>
    </location>
</feature>
<feature type="domain" description="ABC transporter" evidence="6">
    <location>
        <begin position="29"/>
        <end position="280"/>
    </location>
</feature>
<reference evidence="7 8" key="1">
    <citation type="submission" date="2019-06" db="EMBL/GenBank/DDBJ databases">
        <title>Draft genome of Streptomyces sedi sp. JCM16909.</title>
        <authorList>
            <person name="Klykleung N."/>
            <person name="Tanasupawat S."/>
            <person name="Kudo T."/>
            <person name="Yuki M."/>
            <person name="Ohkuma M."/>
        </authorList>
    </citation>
    <scope>NUCLEOTIDE SEQUENCE [LARGE SCALE GENOMIC DNA]</scope>
    <source>
        <strain evidence="7 8">JCM 16909</strain>
    </source>
</reference>
<dbReference type="Pfam" id="PF00005">
    <property type="entry name" value="ABC_tran"/>
    <property type="match status" value="1"/>
</dbReference>
<dbReference type="InterPro" id="IPR003439">
    <property type="entry name" value="ABC_transporter-like_ATP-bd"/>
</dbReference>
<comment type="caution">
    <text evidence="7">The sequence shown here is derived from an EMBL/GenBank/DDBJ whole genome shotgun (WGS) entry which is preliminary data.</text>
</comment>
<evidence type="ECO:0000313" key="7">
    <source>
        <dbReference type="EMBL" id="TNM32800.1"/>
    </source>
</evidence>
<dbReference type="InterPro" id="IPR017871">
    <property type="entry name" value="ABC_transporter-like_CS"/>
</dbReference>
<dbReference type="OrthoDB" id="3326974at2"/>
<feature type="region of interest" description="Disordered" evidence="5">
    <location>
        <begin position="293"/>
        <end position="326"/>
    </location>
</feature>
<dbReference type="PROSITE" id="PS50893">
    <property type="entry name" value="ABC_TRANSPORTER_2"/>
    <property type="match status" value="1"/>
</dbReference>
<dbReference type="GO" id="GO:0016887">
    <property type="term" value="F:ATP hydrolysis activity"/>
    <property type="evidence" value="ECO:0007669"/>
    <property type="project" value="InterPro"/>
</dbReference>
<evidence type="ECO:0000313" key="8">
    <source>
        <dbReference type="Proteomes" id="UP000311713"/>
    </source>
</evidence>
<dbReference type="EMBL" id="VDGT01000003">
    <property type="protein sequence ID" value="TNM32800.1"/>
    <property type="molecule type" value="Genomic_DNA"/>
</dbReference>
<protein>
    <submittedName>
        <fullName evidence="7">ATP-binding cassette domain-containing protein</fullName>
    </submittedName>
</protein>
<sequence>MTTASTAHEGPTGPEEAAGAAGETPPALMTVEGLTKYFPIKGGFPFQRTVGAVKAVDGLDLVVREGESFGLVGESGCGKSTTGRLLARLLEPTGGTLTYRGRDISHAGRKELAPIRSEIQMIFQDPYSSLNPRQTVGSIVGAPLEINGVNPPGGREARVRELMDTVGLNPEHYNRFPHEFSGGQRQRIGVARALALEPRLIIADEPVSALDVSIQAQVINLLRRVQREHGIAFLFIAHDLAVVRHFSQRIAVMYLGKIVEVGDRRAIYERPRHPYTHALLSAVPEVDLGPAMAEDRDAGEDTPKERPPRRERIRLEGDVPSPSAPPSGCRFRTRCWKAQDRCATEEPPLVRIEGNEEGHMTACHFPEAGTVLLE</sequence>
<dbReference type="AlphaFoldDB" id="A0A5C4VA61"/>
<dbReference type="Gene3D" id="3.40.50.300">
    <property type="entry name" value="P-loop containing nucleotide triphosphate hydrolases"/>
    <property type="match status" value="1"/>
</dbReference>
<keyword evidence="4 7" id="KW-0067">ATP-binding</keyword>
<accession>A0A5C4VA61</accession>
<dbReference type="InterPro" id="IPR013563">
    <property type="entry name" value="Oligopep_ABC_C"/>
</dbReference>
<dbReference type="FunFam" id="3.40.50.300:FF:000016">
    <property type="entry name" value="Oligopeptide ABC transporter ATP-binding component"/>
    <property type="match status" value="1"/>
</dbReference>
<dbReference type="Proteomes" id="UP000311713">
    <property type="component" value="Unassembled WGS sequence"/>
</dbReference>
<evidence type="ECO:0000256" key="1">
    <source>
        <dbReference type="ARBA" id="ARBA00005417"/>
    </source>
</evidence>
<evidence type="ECO:0000256" key="4">
    <source>
        <dbReference type="ARBA" id="ARBA00022840"/>
    </source>
</evidence>
<dbReference type="InterPro" id="IPR003593">
    <property type="entry name" value="AAA+_ATPase"/>
</dbReference>
<dbReference type="CDD" id="cd03257">
    <property type="entry name" value="ABC_NikE_OppD_transporters"/>
    <property type="match status" value="1"/>
</dbReference>
<dbReference type="NCBIfam" id="TIGR01727">
    <property type="entry name" value="oligo_HPY"/>
    <property type="match status" value="1"/>
</dbReference>
<dbReference type="SUPFAM" id="SSF52540">
    <property type="entry name" value="P-loop containing nucleoside triphosphate hydrolases"/>
    <property type="match status" value="1"/>
</dbReference>
<feature type="compositionally biased region" description="Low complexity" evidence="5">
    <location>
        <begin position="9"/>
        <end position="24"/>
    </location>
</feature>
<evidence type="ECO:0000256" key="3">
    <source>
        <dbReference type="ARBA" id="ARBA00022741"/>
    </source>
</evidence>
<feature type="region of interest" description="Disordered" evidence="5">
    <location>
        <begin position="1"/>
        <end position="24"/>
    </location>
</feature>
<evidence type="ECO:0000256" key="5">
    <source>
        <dbReference type="SAM" id="MobiDB-lite"/>
    </source>
</evidence>
<gene>
    <name evidence="7" type="ORF">FH715_05665</name>
</gene>
<dbReference type="PANTHER" id="PTHR43776">
    <property type="entry name" value="TRANSPORT ATP-BINDING PROTEIN"/>
    <property type="match status" value="1"/>
</dbReference>
<dbReference type="Pfam" id="PF08352">
    <property type="entry name" value="oligo_HPY"/>
    <property type="match status" value="1"/>
</dbReference>
<keyword evidence="2" id="KW-0813">Transport</keyword>
<dbReference type="GO" id="GO:0015833">
    <property type="term" value="P:peptide transport"/>
    <property type="evidence" value="ECO:0007669"/>
    <property type="project" value="InterPro"/>
</dbReference>
<dbReference type="PROSITE" id="PS00211">
    <property type="entry name" value="ABC_TRANSPORTER_1"/>
    <property type="match status" value="1"/>
</dbReference>
<dbReference type="SMART" id="SM00382">
    <property type="entry name" value="AAA"/>
    <property type="match status" value="1"/>
</dbReference>
<evidence type="ECO:0000259" key="6">
    <source>
        <dbReference type="PROSITE" id="PS50893"/>
    </source>
</evidence>
<organism evidence="7 8">
    <name type="scientific">Streptomyces sedi</name>
    <dbReference type="NCBI Taxonomy" id="555059"/>
    <lineage>
        <taxon>Bacteria</taxon>
        <taxon>Bacillati</taxon>
        <taxon>Actinomycetota</taxon>
        <taxon>Actinomycetes</taxon>
        <taxon>Kitasatosporales</taxon>
        <taxon>Streptomycetaceae</taxon>
        <taxon>Streptomyces</taxon>
    </lineage>
</organism>
<proteinExistence type="inferred from homology"/>
<dbReference type="InterPro" id="IPR050319">
    <property type="entry name" value="ABC_transp_ATP-bind"/>
</dbReference>
<comment type="similarity">
    <text evidence="1">Belongs to the ABC transporter superfamily.</text>
</comment>
<keyword evidence="8" id="KW-1185">Reference proteome</keyword>
<keyword evidence="3" id="KW-0547">Nucleotide-binding</keyword>
<evidence type="ECO:0000256" key="2">
    <source>
        <dbReference type="ARBA" id="ARBA00022448"/>
    </source>
</evidence>
<name>A0A5C4VA61_9ACTN</name>
<dbReference type="GO" id="GO:0055085">
    <property type="term" value="P:transmembrane transport"/>
    <property type="evidence" value="ECO:0007669"/>
    <property type="project" value="UniProtKB-ARBA"/>
</dbReference>
<dbReference type="GO" id="GO:0005524">
    <property type="term" value="F:ATP binding"/>
    <property type="evidence" value="ECO:0007669"/>
    <property type="project" value="UniProtKB-KW"/>
</dbReference>